<dbReference type="PANTHER" id="PTHR16631">
    <property type="entry name" value="GLUCAN 1,3-BETA-GLUCOSIDASE"/>
    <property type="match status" value="1"/>
</dbReference>
<dbReference type="Gene3D" id="3.20.20.80">
    <property type="entry name" value="Glycosidases"/>
    <property type="match status" value="1"/>
</dbReference>
<evidence type="ECO:0000256" key="6">
    <source>
        <dbReference type="ARBA" id="ARBA00022801"/>
    </source>
</evidence>
<organism evidence="14 15">
    <name type="scientific">Lomentospora prolificans</name>
    <dbReference type="NCBI Taxonomy" id="41688"/>
    <lineage>
        <taxon>Eukaryota</taxon>
        <taxon>Fungi</taxon>
        <taxon>Dikarya</taxon>
        <taxon>Ascomycota</taxon>
        <taxon>Pezizomycotina</taxon>
        <taxon>Sordariomycetes</taxon>
        <taxon>Hypocreomycetidae</taxon>
        <taxon>Microascales</taxon>
        <taxon>Microascaceae</taxon>
        <taxon>Lomentospora</taxon>
    </lineage>
</organism>
<evidence type="ECO:0000256" key="12">
    <source>
        <dbReference type="ARBA" id="ARBA00042762"/>
    </source>
</evidence>
<dbReference type="GO" id="GO:0009986">
    <property type="term" value="C:cell surface"/>
    <property type="evidence" value="ECO:0007669"/>
    <property type="project" value="TreeGrafter"/>
</dbReference>
<evidence type="ECO:0000256" key="1">
    <source>
        <dbReference type="ARBA" id="ARBA00004191"/>
    </source>
</evidence>
<protein>
    <recommendedName>
        <fullName evidence="9">Probable beta-glucosidase btgE</fullName>
    </recommendedName>
    <alternativeName>
        <fullName evidence="10">Beta-D-glucoside glucohydrolase btgE</fullName>
    </alternativeName>
    <alternativeName>
        <fullName evidence="12">Cellobiase btgE</fullName>
    </alternativeName>
    <alternativeName>
        <fullName evidence="11">Gentiobiase btgE</fullName>
    </alternativeName>
</protein>
<dbReference type="VEuPathDB" id="FungiDB:jhhlp_007145"/>
<dbReference type="GO" id="GO:0005576">
    <property type="term" value="C:extracellular region"/>
    <property type="evidence" value="ECO:0007669"/>
    <property type="project" value="TreeGrafter"/>
</dbReference>
<keyword evidence="6" id="KW-0378">Hydrolase</keyword>
<comment type="caution">
    <text evidence="14">The sequence shown here is derived from an EMBL/GenBank/DDBJ whole genome shotgun (WGS) entry which is preliminary data.</text>
</comment>
<proteinExistence type="inferred from homology"/>
<dbReference type="InParanoid" id="A0A2N3N1U3"/>
<name>A0A2N3N1U3_9PEZI</name>
<keyword evidence="3" id="KW-0134">Cell wall</keyword>
<dbReference type="InterPro" id="IPR017853">
    <property type="entry name" value="GH"/>
</dbReference>
<evidence type="ECO:0000313" key="14">
    <source>
        <dbReference type="EMBL" id="PKS06397.1"/>
    </source>
</evidence>
<sequence>MKASVAIVAAAAGVANAAAHAGHHRRAHELFARKAALETCVPGCTTVWETFYGEPTCQTFWGSWSCSLLISAVVEHGPEPTPIPTETKIVDVVPTPEVEICPTPGTYSWDATTITVTETTTVCGATTTKVGPGTHTYGGVTTVVETATTVVCPIAKETESNGVVTSIIEETTYVCPTPGTYTIGPSTSTVTVDETVIVYPTPTVIAPGTYTRPAATVTVTVNNYVTVCPYEGGPAPAPTPEPEPQTPVEQTPVVETPEPTEEAPSNSYTPGTGLGGNGEDHWAITYTPYTEDQGLCKSREDVFADIRNIKSLGFNTVRIYSTDCDTLENVGDACEEEGIKMIVGVFVKESGCGYSGVHKEQVEKLVAWGKWNLVSLCVIGNEAIFGGHCNAGQLKGLIDTAKSVIKGAGYTGPFSTAETVDVWQKYGSTLCDSIDIGGANTHPYFNANTSPESAGSFVRGQLDIVSKICGKRAISLECGWPTQGNCNGAACPGVSEQAKAISSIRSSCGEDVVFFTYGKAFWKDPSTCGCEPYFNVEGAF</sequence>
<keyword evidence="7" id="KW-0326">Glycosidase</keyword>
<dbReference type="InterPro" id="IPR050732">
    <property type="entry name" value="Beta-glucan_modifiers"/>
</dbReference>
<feature type="compositionally biased region" description="Pro residues" evidence="13">
    <location>
        <begin position="235"/>
        <end position="245"/>
    </location>
</feature>
<comment type="similarity">
    <text evidence="2">Belongs to the glycosyl hydrolase 17 family.</text>
</comment>
<feature type="region of interest" description="Disordered" evidence="13">
    <location>
        <begin position="232"/>
        <end position="277"/>
    </location>
</feature>
<evidence type="ECO:0000256" key="3">
    <source>
        <dbReference type="ARBA" id="ARBA00022512"/>
    </source>
</evidence>
<feature type="compositionally biased region" description="Low complexity" evidence="13">
    <location>
        <begin position="246"/>
        <end position="257"/>
    </location>
</feature>
<keyword evidence="4" id="KW-0964">Secreted</keyword>
<dbReference type="OrthoDB" id="4082933at2759"/>
<comment type="subcellular location">
    <subcellularLocation>
        <location evidence="1">Secreted</location>
        <location evidence="1">Cell wall</location>
    </subcellularLocation>
</comment>
<dbReference type="GO" id="GO:0071555">
    <property type="term" value="P:cell wall organization"/>
    <property type="evidence" value="ECO:0007669"/>
    <property type="project" value="TreeGrafter"/>
</dbReference>
<evidence type="ECO:0000256" key="7">
    <source>
        <dbReference type="ARBA" id="ARBA00023295"/>
    </source>
</evidence>
<accession>A0A2N3N1U3</accession>
<dbReference type="GO" id="GO:0009277">
    <property type="term" value="C:fungal-type cell wall"/>
    <property type="evidence" value="ECO:0007669"/>
    <property type="project" value="TreeGrafter"/>
</dbReference>
<evidence type="ECO:0000256" key="13">
    <source>
        <dbReference type="SAM" id="MobiDB-lite"/>
    </source>
</evidence>
<comment type="function">
    <text evidence="8">Beta-glucosidases are one of a number of cellulolytic enzymes involved in the degradation of cellulosic biomass. Catalyzes the last step releasing glucose from the inhibitory cellobiose.</text>
</comment>
<evidence type="ECO:0000313" key="15">
    <source>
        <dbReference type="Proteomes" id="UP000233524"/>
    </source>
</evidence>
<evidence type="ECO:0000256" key="9">
    <source>
        <dbReference type="ARBA" id="ARBA00039284"/>
    </source>
</evidence>
<dbReference type="AlphaFoldDB" id="A0A2N3N1U3"/>
<dbReference type="PANTHER" id="PTHR16631:SF24">
    <property type="entry name" value="FAMILY 17 GLUCOSIDASE SCW11-RELATED"/>
    <property type="match status" value="1"/>
</dbReference>
<evidence type="ECO:0000256" key="11">
    <source>
        <dbReference type="ARBA" id="ARBA00041516"/>
    </source>
</evidence>
<evidence type="ECO:0000256" key="5">
    <source>
        <dbReference type="ARBA" id="ARBA00022729"/>
    </source>
</evidence>
<evidence type="ECO:0000256" key="8">
    <source>
        <dbReference type="ARBA" id="ARBA00024983"/>
    </source>
</evidence>
<evidence type="ECO:0000256" key="2">
    <source>
        <dbReference type="ARBA" id="ARBA00008773"/>
    </source>
</evidence>
<dbReference type="GO" id="GO:0042973">
    <property type="term" value="F:glucan endo-1,3-beta-D-glucosidase activity"/>
    <property type="evidence" value="ECO:0007669"/>
    <property type="project" value="TreeGrafter"/>
</dbReference>
<reference evidence="14 15" key="1">
    <citation type="journal article" date="2017" name="G3 (Bethesda)">
        <title>First Draft Genome Sequence of the Pathogenic Fungus Lomentospora prolificans (Formerly Scedosporium prolificans).</title>
        <authorList>
            <person name="Luo R."/>
            <person name="Zimin A."/>
            <person name="Workman R."/>
            <person name="Fan Y."/>
            <person name="Pertea G."/>
            <person name="Grossman N."/>
            <person name="Wear M.P."/>
            <person name="Jia B."/>
            <person name="Miller H."/>
            <person name="Casadevall A."/>
            <person name="Timp W."/>
            <person name="Zhang S.X."/>
            <person name="Salzberg S.L."/>
        </authorList>
    </citation>
    <scope>NUCLEOTIDE SEQUENCE [LARGE SCALE GENOMIC DNA]</scope>
    <source>
        <strain evidence="14 15">JHH-5317</strain>
    </source>
</reference>
<gene>
    <name evidence="14" type="ORF">jhhlp_007145</name>
</gene>
<dbReference type="SUPFAM" id="SSF51445">
    <property type="entry name" value="(Trans)glycosidases"/>
    <property type="match status" value="1"/>
</dbReference>
<dbReference type="EMBL" id="NLAX01001034">
    <property type="protein sequence ID" value="PKS06397.1"/>
    <property type="molecule type" value="Genomic_DNA"/>
</dbReference>
<evidence type="ECO:0000256" key="10">
    <source>
        <dbReference type="ARBA" id="ARBA00041495"/>
    </source>
</evidence>
<keyword evidence="5" id="KW-0732">Signal</keyword>
<dbReference type="STRING" id="41688.A0A2N3N1U3"/>
<keyword evidence="15" id="KW-1185">Reference proteome</keyword>
<evidence type="ECO:0000256" key="4">
    <source>
        <dbReference type="ARBA" id="ARBA00022525"/>
    </source>
</evidence>
<dbReference type="Proteomes" id="UP000233524">
    <property type="component" value="Unassembled WGS sequence"/>
</dbReference>